<evidence type="ECO:0000313" key="1">
    <source>
        <dbReference type="EMBL" id="CAJ2634873.1"/>
    </source>
</evidence>
<keyword evidence="2" id="KW-1185">Reference proteome</keyword>
<comment type="caution">
    <text evidence="1">The sequence shown here is derived from an EMBL/GenBank/DDBJ whole genome shotgun (WGS) entry which is preliminary data.</text>
</comment>
<accession>A0ACB0ISM1</accession>
<sequence length="1232" mass="141972">MKIVSFNLRGWGSSAKQRRLSQFLVSGKFDICLLQETKRANFTDFMIHNIWGHKDVEWVAKESVGLSGGMLIMWNKGLFTVKFSFSGDGFLGLCVEWRDGVLYLVDVYSPCNLSGKRKLWNDLVDFKLNNEQGDWCIGGDFNAVMKAGERKGSSYSVRQIERLEFCQFAESMELIDIPVTGKKFSWFSADGKAMSRLDRFLLSENFINKEEVSGQWIGDRDISDHCPVWLIGSNLNWGPKPFKVNNCWLKHPEFNSFVAKTWENLDVTGKKAFVIKEKLKRLKEELRGWNREVFGILDLNIENTVKELNEAEGLAATDGVNSVLIDKGGINKKFWDQLRFKESLIKQKSRSKWVSEGDSNTRFFHASIKSRRRRNQLVMLRRGDEWIQGVDRIKLEVKNHFVRNFTEEWEGRPFVHDINFKELSEEDNALLTQPFLEEEVKEVVWSCDGNKSPGPDGFNFNFLKECWSTLKGDIMEFLNEFYSSAILPKAVTASFLTLIPKKDHPQQLSDYRPICLIGMLYKILSKLLASRLKRVLGKLISTYQSAFLPGRQILDGVVVLNEVIDLAKRRKDSCLLFKVDFERAYDTISWSYLERMMVKMGFARKWMCWMRACIFNSTMSVLVNGSPTEDFNVGKGLRQGDPLSPFLFLIAAEGLAGMVNKAVDIGKFAGFKVDNSICFKILQFADDTILLGEASWDNVKTIKTILRGFELVSGLKINFVKSKLYGINVDDNFIAAAASFLNCSFDSIPFKFLGIPVGANPRRQESWQPIVESLTKRLSSWNGRNLSIGGRVTLINSVLSSLPLYFFSFYKAPRCIINKLVRIQRNFLWGGGLEDKKLCWIKWEQVCLPKDKGGLGVKDLELFNTALLCKWKWRYLNEKDALWYELLCYRYGSPSSNFLSREAVTTSNKDSLWWRDVVGVGGKDNDCWFPLQVSSILGNGASICFWKEKWFGAAPLRDLFPHLFDKEMFKDRTVSDLIHVGSSVVHWNSDWVDTLSQEEAVERADLEQLLTGLDLHADREDRWRWMLNDSGLFSVKSVYTFLQSRLDSLNLEPQLLHALHKLWKNDVPSKVGVFGWRLLLERLPTRAALASKGILTNSHDLPCVFCFQDVEDCNHVFFSCLKIQEVWKHVFLWLGFDYRHREGGWKHFLSFGSLVKVKKGMKVRQLIWLATTWCIWRKRNNILFRGETVDFSNLVDSIKFISWLWFSGRAGRKADHMFYNWCINPLSCLQSI</sequence>
<gene>
    <name evidence="1" type="ORF">MILVUS5_LOCUS5673</name>
</gene>
<proteinExistence type="predicted"/>
<organism evidence="1 2">
    <name type="scientific">Trifolium pratense</name>
    <name type="common">Red clover</name>
    <dbReference type="NCBI Taxonomy" id="57577"/>
    <lineage>
        <taxon>Eukaryota</taxon>
        <taxon>Viridiplantae</taxon>
        <taxon>Streptophyta</taxon>
        <taxon>Embryophyta</taxon>
        <taxon>Tracheophyta</taxon>
        <taxon>Spermatophyta</taxon>
        <taxon>Magnoliopsida</taxon>
        <taxon>eudicotyledons</taxon>
        <taxon>Gunneridae</taxon>
        <taxon>Pentapetalae</taxon>
        <taxon>rosids</taxon>
        <taxon>fabids</taxon>
        <taxon>Fabales</taxon>
        <taxon>Fabaceae</taxon>
        <taxon>Papilionoideae</taxon>
        <taxon>50 kb inversion clade</taxon>
        <taxon>NPAAA clade</taxon>
        <taxon>Hologalegina</taxon>
        <taxon>IRL clade</taxon>
        <taxon>Trifolieae</taxon>
        <taxon>Trifolium</taxon>
    </lineage>
</organism>
<dbReference type="Proteomes" id="UP001177021">
    <property type="component" value="Unassembled WGS sequence"/>
</dbReference>
<name>A0ACB0ISM1_TRIPR</name>
<dbReference type="EMBL" id="CASHSV030000002">
    <property type="protein sequence ID" value="CAJ2634873.1"/>
    <property type="molecule type" value="Genomic_DNA"/>
</dbReference>
<reference evidence="1" key="1">
    <citation type="submission" date="2023-10" db="EMBL/GenBank/DDBJ databases">
        <authorList>
            <person name="Rodriguez Cubillos JULIANA M."/>
            <person name="De Vega J."/>
        </authorList>
    </citation>
    <scope>NUCLEOTIDE SEQUENCE</scope>
</reference>
<protein>
    <submittedName>
        <fullName evidence="1">Uncharacterized protein</fullName>
    </submittedName>
</protein>
<evidence type="ECO:0000313" key="2">
    <source>
        <dbReference type="Proteomes" id="UP001177021"/>
    </source>
</evidence>